<dbReference type="PROSITE" id="PS50928">
    <property type="entry name" value="ABC_TM1"/>
    <property type="match status" value="1"/>
</dbReference>
<comment type="similarity">
    <text evidence="2">Belongs to the binding-protein-dependent transport system permease family. HisMQ subfamily.</text>
</comment>
<dbReference type="SUPFAM" id="SSF161098">
    <property type="entry name" value="MetI-like"/>
    <property type="match status" value="1"/>
</dbReference>
<keyword evidence="8 9" id="KW-0472">Membrane</keyword>
<dbReference type="SUPFAM" id="SSF53850">
    <property type="entry name" value="Periplasmic binding protein-like II"/>
    <property type="match status" value="1"/>
</dbReference>
<keyword evidence="7 9" id="KW-1133">Transmembrane helix</keyword>
<dbReference type="SMART" id="SM00062">
    <property type="entry name" value="PBPb"/>
    <property type="match status" value="1"/>
</dbReference>
<keyword evidence="4" id="KW-1003">Cell membrane</keyword>
<name>A0ABW9F6S5_9FIRM</name>
<organism evidence="11 12">
    <name type="scientific">Helcococcus bovis</name>
    <dbReference type="NCBI Taxonomy" id="3153252"/>
    <lineage>
        <taxon>Bacteria</taxon>
        <taxon>Bacillati</taxon>
        <taxon>Bacillota</taxon>
        <taxon>Tissierellia</taxon>
        <taxon>Tissierellales</taxon>
        <taxon>Peptoniphilaceae</taxon>
        <taxon>Helcococcus</taxon>
    </lineage>
</organism>
<feature type="transmembrane region" description="Helical" evidence="9">
    <location>
        <begin position="350"/>
        <end position="367"/>
    </location>
</feature>
<evidence type="ECO:0000256" key="4">
    <source>
        <dbReference type="ARBA" id="ARBA00022475"/>
    </source>
</evidence>
<evidence type="ECO:0000256" key="5">
    <source>
        <dbReference type="ARBA" id="ARBA00022692"/>
    </source>
</evidence>
<keyword evidence="6" id="KW-0029">Amino-acid transport</keyword>
<evidence type="ECO:0000256" key="8">
    <source>
        <dbReference type="ARBA" id="ARBA00023136"/>
    </source>
</evidence>
<evidence type="ECO:0000256" key="2">
    <source>
        <dbReference type="ARBA" id="ARBA00010072"/>
    </source>
</evidence>
<evidence type="ECO:0000256" key="9">
    <source>
        <dbReference type="RuleBase" id="RU363032"/>
    </source>
</evidence>
<gene>
    <name evidence="11" type="ORF">ABGF40_05370</name>
</gene>
<proteinExistence type="inferred from homology"/>
<reference evidence="11 12" key="1">
    <citation type="journal article" date="2024" name="Front. Microbiol.">
        <title>Pangenomic and biochemical analyses of Helcococcus ovis reveal widespread tetracycline resistance and a novel bacterial species, Helcococcus bovis.</title>
        <authorList>
            <person name="Cunha F."/>
            <person name="Zhai Y."/>
            <person name="Casaro S."/>
            <person name="Jones K.L."/>
            <person name="Hernandez M."/>
            <person name="Bisinotto R.S."/>
            <person name="Kariyawasam S."/>
            <person name="Brown M.B."/>
            <person name="Phillips A."/>
            <person name="Jeong K.C."/>
            <person name="Galvao K.N."/>
        </authorList>
    </citation>
    <scope>NUCLEOTIDE SEQUENCE [LARGE SCALE GENOMIC DNA]</scope>
    <source>
        <strain evidence="11 12">KG197</strain>
    </source>
</reference>
<dbReference type="InterPro" id="IPR035906">
    <property type="entry name" value="MetI-like_sf"/>
</dbReference>
<dbReference type="PANTHER" id="PTHR30614">
    <property type="entry name" value="MEMBRANE COMPONENT OF AMINO ACID ABC TRANSPORTER"/>
    <property type="match status" value="1"/>
</dbReference>
<evidence type="ECO:0000256" key="1">
    <source>
        <dbReference type="ARBA" id="ARBA00004651"/>
    </source>
</evidence>
<keyword evidence="12" id="KW-1185">Reference proteome</keyword>
<evidence type="ECO:0000259" key="10">
    <source>
        <dbReference type="PROSITE" id="PS50928"/>
    </source>
</evidence>
<dbReference type="InterPro" id="IPR010065">
    <property type="entry name" value="AA_ABC_transptr_permease_3TM"/>
</dbReference>
<dbReference type="Pfam" id="PF00528">
    <property type="entry name" value="BPD_transp_1"/>
    <property type="match status" value="1"/>
</dbReference>
<feature type="domain" description="ABC transmembrane type-1" evidence="10">
    <location>
        <begin position="292"/>
        <end position="491"/>
    </location>
</feature>
<feature type="transmembrane region" description="Helical" evidence="9">
    <location>
        <begin position="473"/>
        <end position="494"/>
    </location>
</feature>
<dbReference type="Pfam" id="PF00497">
    <property type="entry name" value="SBP_bac_3"/>
    <property type="match status" value="1"/>
</dbReference>
<dbReference type="InterPro" id="IPR000515">
    <property type="entry name" value="MetI-like"/>
</dbReference>
<dbReference type="Proteomes" id="UP001629536">
    <property type="component" value="Unassembled WGS sequence"/>
</dbReference>
<sequence length="516" mass="56628">MRKRVFTLLLLFVTVLGFIPTINTNASNRKVLRVGMEAAYAPFNWTQKDNSNGAVQIEGSSEYANGYDVQIAKIIANKLGMDVVVVKTEWDGLLPSVQSGKIDAIIAGMSPTAERKKELDFTQNYYESKLILVTKNGGKYSNAKSINDLNGANIVAQLNTFHDTVIDQIPGVNHGKPMTDFSAMRVAVESGKVDAYVAEKPEGVSAENSNKAFKYIELNPGFKTNPEDTSIAIGLKKGSELLAPMNKILAEISSEEKEKIMDNVINIQLGKVPEESIWDIAVNNKASFISGTINTILISLIGTIIGLLIGMLVGIIKTIPKVKNVILNILVNIAKLIANIYVQVTRGTPMMVQAVLFYYGLQLFYNINMSPMASAFIIVSVNTGAYMAEVVRGGINSIDKGQVEAAKALGMNHLQTMIYVILPQVFRNIIPNIGNEFIVNIKDTSVLNVISVQELFFSTKSIAGANFKFFQTYFITSVIYLALTLSITSLLHLLERYLRGNSSYKKIEHDVLSSSN</sequence>
<keyword evidence="5 9" id="KW-0812">Transmembrane</keyword>
<evidence type="ECO:0000256" key="7">
    <source>
        <dbReference type="ARBA" id="ARBA00022989"/>
    </source>
</evidence>
<accession>A0ABW9F6S5</accession>
<dbReference type="CDD" id="cd06261">
    <property type="entry name" value="TM_PBP2"/>
    <property type="match status" value="1"/>
</dbReference>
<evidence type="ECO:0000313" key="11">
    <source>
        <dbReference type="EMBL" id="MFM1525100.1"/>
    </source>
</evidence>
<dbReference type="NCBIfam" id="TIGR01726">
    <property type="entry name" value="HEQRo_perm_3TM"/>
    <property type="match status" value="1"/>
</dbReference>
<feature type="transmembrane region" description="Helical" evidence="9">
    <location>
        <begin position="293"/>
        <end position="313"/>
    </location>
</feature>
<dbReference type="Gene3D" id="1.10.3720.10">
    <property type="entry name" value="MetI-like"/>
    <property type="match status" value="1"/>
</dbReference>
<feature type="transmembrane region" description="Helical" evidence="9">
    <location>
        <begin position="325"/>
        <end position="344"/>
    </location>
</feature>
<dbReference type="InterPro" id="IPR043429">
    <property type="entry name" value="ArtM/GltK/GlnP/TcyL/YhdX-like"/>
</dbReference>
<protein>
    <submittedName>
        <fullName evidence="11">ABC transporter substrate-binding protein/permease</fullName>
    </submittedName>
</protein>
<comment type="caution">
    <text evidence="11">The sequence shown here is derived from an EMBL/GenBank/DDBJ whole genome shotgun (WGS) entry which is preliminary data.</text>
</comment>
<dbReference type="InterPro" id="IPR001638">
    <property type="entry name" value="Solute-binding_3/MltF_N"/>
</dbReference>
<evidence type="ECO:0000256" key="6">
    <source>
        <dbReference type="ARBA" id="ARBA00022970"/>
    </source>
</evidence>
<dbReference type="EMBL" id="JBFNFH010000011">
    <property type="protein sequence ID" value="MFM1525100.1"/>
    <property type="molecule type" value="Genomic_DNA"/>
</dbReference>
<dbReference type="RefSeq" id="WP_408104677.1">
    <property type="nucleotide sequence ID" value="NZ_JBFNFH010000011.1"/>
</dbReference>
<comment type="subcellular location">
    <subcellularLocation>
        <location evidence="1 9">Cell membrane</location>
        <topology evidence="1 9">Multi-pass membrane protein</topology>
    </subcellularLocation>
</comment>
<evidence type="ECO:0000256" key="3">
    <source>
        <dbReference type="ARBA" id="ARBA00022448"/>
    </source>
</evidence>
<dbReference type="Gene3D" id="3.40.190.10">
    <property type="entry name" value="Periplasmic binding protein-like II"/>
    <property type="match status" value="2"/>
</dbReference>
<dbReference type="PANTHER" id="PTHR30614:SF20">
    <property type="entry name" value="GLUTAMINE TRANSPORT SYSTEM PERMEASE PROTEIN GLNP"/>
    <property type="match status" value="1"/>
</dbReference>
<evidence type="ECO:0000313" key="12">
    <source>
        <dbReference type="Proteomes" id="UP001629536"/>
    </source>
</evidence>
<keyword evidence="3 9" id="KW-0813">Transport</keyword>